<dbReference type="PANTHER" id="PTHR44170">
    <property type="entry name" value="PROTEIN SIDEKICK"/>
    <property type="match status" value="1"/>
</dbReference>
<dbReference type="InterPro" id="IPR013783">
    <property type="entry name" value="Ig-like_fold"/>
</dbReference>
<feature type="non-terminal residue" evidence="5">
    <location>
        <position position="219"/>
    </location>
</feature>
<dbReference type="GO" id="GO:0016020">
    <property type="term" value="C:membrane"/>
    <property type="evidence" value="ECO:0007669"/>
    <property type="project" value="UniProtKB-SubCell"/>
</dbReference>
<gene>
    <name evidence="5" type="ORF">MGAL_10B028285</name>
</gene>
<feature type="domain" description="Ig-like" evidence="4">
    <location>
        <begin position="182"/>
        <end position="219"/>
    </location>
</feature>
<dbReference type="SUPFAM" id="SSF48726">
    <property type="entry name" value="Immunoglobulin"/>
    <property type="match status" value="3"/>
</dbReference>
<proteinExistence type="predicted"/>
<dbReference type="SMART" id="SM00408">
    <property type="entry name" value="IGc2"/>
    <property type="match status" value="2"/>
</dbReference>
<name>A0A8B6D501_MYTGA</name>
<feature type="domain" description="Ig-like" evidence="4">
    <location>
        <begin position="95"/>
        <end position="178"/>
    </location>
</feature>
<keyword evidence="6" id="KW-1185">Reference proteome</keyword>
<evidence type="ECO:0000313" key="6">
    <source>
        <dbReference type="Proteomes" id="UP000596742"/>
    </source>
</evidence>
<dbReference type="InterPro" id="IPR003599">
    <property type="entry name" value="Ig_sub"/>
</dbReference>
<evidence type="ECO:0000259" key="4">
    <source>
        <dbReference type="PROSITE" id="PS50835"/>
    </source>
</evidence>
<comment type="caution">
    <text evidence="5">The sequence shown here is derived from an EMBL/GenBank/DDBJ whole genome shotgun (WGS) entry which is preliminary data.</text>
</comment>
<protein>
    <recommendedName>
        <fullName evidence="4">Ig-like domain-containing protein</fullName>
    </recommendedName>
</protein>
<dbReference type="PANTHER" id="PTHR44170:SF6">
    <property type="entry name" value="CONTACTIN"/>
    <property type="match status" value="1"/>
</dbReference>
<dbReference type="Pfam" id="PF13927">
    <property type="entry name" value="Ig_3"/>
    <property type="match status" value="1"/>
</dbReference>
<sequence>MIKPSALLANTKTVLEGSTVLTILCDAEGIPIPSVTWESLEKTSLPHNARQVAHYLVFKNVSSIDGGHYVCTAKNKVGIDIKVVQVIVKAGNEKPHVAPLIHVPSQIQVKYYTEARITCNVTGFPKPNVAWIHNNNPVQSSGNTLVIHSVTNETTGTYTCIATNDAGTSQANIQLKVTYDVPKIVSPPVTSVIMAGHAYKFTCIATGHPEPTIIWTYNM</sequence>
<dbReference type="FunFam" id="2.60.40.10:FF:000107">
    <property type="entry name" value="Myosin, light chain kinase a"/>
    <property type="match status" value="1"/>
</dbReference>
<dbReference type="SMART" id="SM00409">
    <property type="entry name" value="IG"/>
    <property type="match status" value="2"/>
</dbReference>
<dbReference type="Pfam" id="PF07679">
    <property type="entry name" value="I-set"/>
    <property type="match status" value="1"/>
</dbReference>
<keyword evidence="2" id="KW-1015">Disulfide bond</keyword>
<dbReference type="InterPro" id="IPR013098">
    <property type="entry name" value="Ig_I-set"/>
</dbReference>
<dbReference type="PROSITE" id="PS50835">
    <property type="entry name" value="IG_LIKE"/>
    <property type="match status" value="3"/>
</dbReference>
<organism evidence="5 6">
    <name type="scientific">Mytilus galloprovincialis</name>
    <name type="common">Mediterranean mussel</name>
    <dbReference type="NCBI Taxonomy" id="29158"/>
    <lineage>
        <taxon>Eukaryota</taxon>
        <taxon>Metazoa</taxon>
        <taxon>Spiralia</taxon>
        <taxon>Lophotrochozoa</taxon>
        <taxon>Mollusca</taxon>
        <taxon>Bivalvia</taxon>
        <taxon>Autobranchia</taxon>
        <taxon>Pteriomorphia</taxon>
        <taxon>Mytilida</taxon>
        <taxon>Mytiloidea</taxon>
        <taxon>Mytilidae</taxon>
        <taxon>Mytilinae</taxon>
        <taxon>Mytilus</taxon>
    </lineage>
</organism>
<dbReference type="AlphaFoldDB" id="A0A8B6D501"/>
<dbReference type="Proteomes" id="UP000596742">
    <property type="component" value="Unassembled WGS sequence"/>
</dbReference>
<evidence type="ECO:0000313" key="5">
    <source>
        <dbReference type="EMBL" id="VDI13473.1"/>
    </source>
</evidence>
<evidence type="ECO:0000256" key="2">
    <source>
        <dbReference type="ARBA" id="ARBA00023157"/>
    </source>
</evidence>
<evidence type="ECO:0000256" key="1">
    <source>
        <dbReference type="ARBA" id="ARBA00022737"/>
    </source>
</evidence>
<dbReference type="Gene3D" id="2.60.40.10">
    <property type="entry name" value="Immunoglobulins"/>
    <property type="match status" value="3"/>
</dbReference>
<keyword evidence="3" id="KW-0393">Immunoglobulin domain</keyword>
<dbReference type="OrthoDB" id="6153675at2759"/>
<dbReference type="InterPro" id="IPR036179">
    <property type="entry name" value="Ig-like_dom_sf"/>
</dbReference>
<reference evidence="5" key="1">
    <citation type="submission" date="2018-11" db="EMBL/GenBank/DDBJ databases">
        <authorList>
            <person name="Alioto T."/>
            <person name="Alioto T."/>
        </authorList>
    </citation>
    <scope>NUCLEOTIDE SEQUENCE</scope>
</reference>
<evidence type="ECO:0000256" key="3">
    <source>
        <dbReference type="ARBA" id="ARBA00023319"/>
    </source>
</evidence>
<keyword evidence="1" id="KW-0677">Repeat</keyword>
<dbReference type="InterPro" id="IPR003598">
    <property type="entry name" value="Ig_sub2"/>
</dbReference>
<accession>A0A8B6D501</accession>
<feature type="domain" description="Ig-like" evidence="4">
    <location>
        <begin position="4"/>
        <end position="75"/>
    </location>
</feature>
<dbReference type="InterPro" id="IPR007110">
    <property type="entry name" value="Ig-like_dom"/>
</dbReference>
<dbReference type="EMBL" id="UYJE01002772">
    <property type="protein sequence ID" value="VDI13473.1"/>
    <property type="molecule type" value="Genomic_DNA"/>
</dbReference>
<dbReference type="GO" id="GO:0098609">
    <property type="term" value="P:cell-cell adhesion"/>
    <property type="evidence" value="ECO:0007669"/>
    <property type="project" value="TreeGrafter"/>
</dbReference>